<dbReference type="EC" id="5.6.2.4" evidence="8"/>
<evidence type="ECO:0000259" key="11">
    <source>
        <dbReference type="PROSITE" id="PS51198"/>
    </source>
</evidence>
<dbReference type="Proteomes" id="UP000255265">
    <property type="component" value="Unassembled WGS sequence"/>
</dbReference>
<evidence type="ECO:0000259" key="12">
    <source>
        <dbReference type="PROSITE" id="PS51217"/>
    </source>
</evidence>
<keyword evidence="5 10" id="KW-0067">ATP-binding</keyword>
<gene>
    <name evidence="13" type="ORF">DFR41_101888</name>
</gene>
<comment type="similarity">
    <text evidence="1">Belongs to the helicase family. UvrD subfamily.</text>
</comment>
<keyword evidence="3 10" id="KW-0378">Hydrolase</keyword>
<dbReference type="InterPro" id="IPR014016">
    <property type="entry name" value="UvrD-like_ATP-bd"/>
</dbReference>
<dbReference type="GO" id="GO:0043138">
    <property type="term" value="F:3'-5' DNA helicase activity"/>
    <property type="evidence" value="ECO:0007669"/>
    <property type="project" value="UniProtKB-EC"/>
</dbReference>
<dbReference type="SUPFAM" id="SSF52540">
    <property type="entry name" value="P-loop containing nucleoside triphosphate hydrolases"/>
    <property type="match status" value="1"/>
</dbReference>
<dbReference type="CDD" id="cd17932">
    <property type="entry name" value="DEXQc_UvrD"/>
    <property type="match status" value="1"/>
</dbReference>
<evidence type="ECO:0000256" key="5">
    <source>
        <dbReference type="ARBA" id="ARBA00022840"/>
    </source>
</evidence>
<dbReference type="PANTHER" id="PTHR11070">
    <property type="entry name" value="UVRD / RECB / PCRA DNA HELICASE FAMILY MEMBER"/>
    <property type="match status" value="1"/>
</dbReference>
<evidence type="ECO:0000256" key="2">
    <source>
        <dbReference type="ARBA" id="ARBA00022741"/>
    </source>
</evidence>
<dbReference type="Gene3D" id="1.10.10.160">
    <property type="match status" value="1"/>
</dbReference>
<dbReference type="Gene3D" id="1.10.486.10">
    <property type="entry name" value="PCRA, domain 4"/>
    <property type="match status" value="1"/>
</dbReference>
<dbReference type="Gene3D" id="3.40.50.300">
    <property type="entry name" value="P-loop containing nucleotide triphosphate hydrolases"/>
    <property type="match status" value="2"/>
</dbReference>
<dbReference type="InterPro" id="IPR027417">
    <property type="entry name" value="P-loop_NTPase"/>
</dbReference>
<dbReference type="EMBL" id="QQAV01000001">
    <property type="protein sequence ID" value="RDI29132.1"/>
    <property type="molecule type" value="Genomic_DNA"/>
</dbReference>
<dbReference type="InterPro" id="IPR014017">
    <property type="entry name" value="DNA_helicase_UvrD-like_C"/>
</dbReference>
<evidence type="ECO:0000313" key="14">
    <source>
        <dbReference type="Proteomes" id="UP000255265"/>
    </source>
</evidence>
<feature type="domain" description="UvrD-like helicase ATP-binding" evidence="11">
    <location>
        <begin position="41"/>
        <end position="333"/>
    </location>
</feature>
<dbReference type="GO" id="GO:0005524">
    <property type="term" value="F:ATP binding"/>
    <property type="evidence" value="ECO:0007669"/>
    <property type="project" value="UniProtKB-UniRule"/>
</dbReference>
<dbReference type="AlphaFoldDB" id="A0A370FN27"/>
<dbReference type="GO" id="GO:0016887">
    <property type="term" value="F:ATP hydrolysis activity"/>
    <property type="evidence" value="ECO:0007669"/>
    <property type="project" value="RHEA"/>
</dbReference>
<evidence type="ECO:0000313" key="13">
    <source>
        <dbReference type="EMBL" id="RDI29132.1"/>
    </source>
</evidence>
<comment type="caution">
    <text evidence="13">The sequence shown here is derived from an EMBL/GenBank/DDBJ whole genome shotgun (WGS) entry which is preliminary data.</text>
</comment>
<sequence length="715" mass="78752">MGIQYICGFMSTLVNEASTVAADTVAGRLEAALAGLNDEQRAAVLHGVGERAAPGGPLLVIAGAGAGKTSTLAHRVAHLLAAGADPQRILLLTFSRRAAQELTRRAGLVAARVLGLAEGSLPALPWAGTFHGVGARLLRDHAVQLGLDPDFTVHDRGDAEDLMGWVRHARGLSQTVKRFPLKGTCLAIYSRVVNTRLPLAEVLRQSFPWCAEWQEQLPALFADYVDAKAQQNALDFDDLLLAWATMMEEPALAAQVSARFDHVLVDEYQDTNRLQDEILRRLKPDGRGVTAVGDDAQAIYGFRGATVRNILDFPAAFDPPARVLMLERNYRSTPPILDAANAVMDHAQERHAKRLWTDRPSAGRPQLVLVPDEAHQATWVADRVLAHREGGLALKRQAVLFRTASHSAALELELVRRNIPFVKFGGLKFLEAAHVKDLLALMRFVHNPRSRLAGFRTVQLIPGIGPATAGRLMDAMQAAADPAAALAAFVPPPMVREAWQDFARAWQALKAGSEGWPQELAVAIDWYAPHLERLYEAAPLRLGDLQQLAELARGYASRERFLTELTLDPPDATSDRPGPPLLDEDYLILSTIHSAKGQEWNSVHVLNVVDGCMPADVAQGAHELEEERRLLYVAMTRAREHLHLLVPQRFHVTQQSRFGDRHLYAGRTRFIPDADLRHFDRVTWPPPPPAVPHAPVPPEVLDLRQRLRAAWRPGS</sequence>
<evidence type="ECO:0000256" key="8">
    <source>
        <dbReference type="ARBA" id="ARBA00034808"/>
    </source>
</evidence>
<reference evidence="13 14" key="1">
    <citation type="submission" date="2018-07" db="EMBL/GenBank/DDBJ databases">
        <title>Genomic Encyclopedia of Type Strains, Phase IV (KMG-IV): sequencing the most valuable type-strain genomes for metagenomic binning, comparative biology and taxonomic classification.</title>
        <authorList>
            <person name="Goeker M."/>
        </authorList>
    </citation>
    <scope>NUCLEOTIDE SEQUENCE [LARGE SCALE GENOMIC DNA]</scope>
    <source>
        <strain evidence="13 14">DSM 21352</strain>
    </source>
</reference>
<accession>A0A370FN27</accession>
<dbReference type="STRING" id="433924.NS331_09120"/>
<evidence type="ECO:0000256" key="4">
    <source>
        <dbReference type="ARBA" id="ARBA00022806"/>
    </source>
</evidence>
<keyword evidence="14" id="KW-1185">Reference proteome</keyword>
<feature type="domain" description="UvrD-like helicase C-terminal" evidence="12">
    <location>
        <begin position="334"/>
        <end position="597"/>
    </location>
</feature>
<dbReference type="Pfam" id="PF00580">
    <property type="entry name" value="UvrD-helicase"/>
    <property type="match status" value="1"/>
</dbReference>
<comment type="catalytic activity">
    <reaction evidence="9">
        <text>ATP + H2O = ADP + phosphate + H(+)</text>
        <dbReference type="Rhea" id="RHEA:13065"/>
        <dbReference type="ChEBI" id="CHEBI:15377"/>
        <dbReference type="ChEBI" id="CHEBI:15378"/>
        <dbReference type="ChEBI" id="CHEBI:30616"/>
        <dbReference type="ChEBI" id="CHEBI:43474"/>
        <dbReference type="ChEBI" id="CHEBI:456216"/>
        <dbReference type="EC" id="5.6.2.4"/>
    </reaction>
</comment>
<keyword evidence="4 10" id="KW-0347">Helicase</keyword>
<dbReference type="GO" id="GO:0000725">
    <property type="term" value="P:recombinational repair"/>
    <property type="evidence" value="ECO:0007669"/>
    <property type="project" value="TreeGrafter"/>
</dbReference>
<dbReference type="InterPro" id="IPR000212">
    <property type="entry name" value="DNA_helicase_UvrD/REP"/>
</dbReference>
<evidence type="ECO:0000256" key="3">
    <source>
        <dbReference type="ARBA" id="ARBA00022801"/>
    </source>
</evidence>
<organism evidence="13 14">
    <name type="scientific">Pseudacidovorax intermedius</name>
    <dbReference type="NCBI Taxonomy" id="433924"/>
    <lineage>
        <taxon>Bacteria</taxon>
        <taxon>Pseudomonadati</taxon>
        <taxon>Pseudomonadota</taxon>
        <taxon>Betaproteobacteria</taxon>
        <taxon>Burkholderiales</taxon>
        <taxon>Comamonadaceae</taxon>
        <taxon>Pseudacidovorax</taxon>
    </lineage>
</organism>
<dbReference type="Pfam" id="PF13361">
    <property type="entry name" value="UvrD_C"/>
    <property type="match status" value="2"/>
</dbReference>
<dbReference type="PANTHER" id="PTHR11070:SF3">
    <property type="entry name" value="DNA 3'-5' HELICASE"/>
    <property type="match status" value="1"/>
</dbReference>
<dbReference type="GO" id="GO:0003677">
    <property type="term" value="F:DNA binding"/>
    <property type="evidence" value="ECO:0007669"/>
    <property type="project" value="InterPro"/>
</dbReference>
<proteinExistence type="inferred from homology"/>
<evidence type="ECO:0000256" key="6">
    <source>
        <dbReference type="ARBA" id="ARBA00023235"/>
    </source>
</evidence>
<evidence type="ECO:0000256" key="10">
    <source>
        <dbReference type="PROSITE-ProRule" id="PRU00560"/>
    </source>
</evidence>
<dbReference type="GO" id="GO:0005829">
    <property type="term" value="C:cytosol"/>
    <property type="evidence" value="ECO:0007669"/>
    <property type="project" value="TreeGrafter"/>
</dbReference>
<evidence type="ECO:0000256" key="9">
    <source>
        <dbReference type="ARBA" id="ARBA00048988"/>
    </source>
</evidence>
<dbReference type="InterPro" id="IPR013986">
    <property type="entry name" value="DExx_box_DNA_helicase_dom_sf"/>
</dbReference>
<keyword evidence="6" id="KW-0413">Isomerase</keyword>
<evidence type="ECO:0000256" key="1">
    <source>
        <dbReference type="ARBA" id="ARBA00009922"/>
    </source>
</evidence>
<comment type="catalytic activity">
    <reaction evidence="7">
        <text>Couples ATP hydrolysis with the unwinding of duplex DNA by translocating in the 3'-5' direction.</text>
        <dbReference type="EC" id="5.6.2.4"/>
    </reaction>
</comment>
<protein>
    <recommendedName>
        <fullName evidence="8">DNA 3'-5' helicase</fullName>
        <ecNumber evidence="8">5.6.2.4</ecNumber>
    </recommendedName>
</protein>
<dbReference type="PROSITE" id="PS51217">
    <property type="entry name" value="UVRD_HELICASE_CTER"/>
    <property type="match status" value="1"/>
</dbReference>
<dbReference type="PROSITE" id="PS51198">
    <property type="entry name" value="UVRD_HELICASE_ATP_BIND"/>
    <property type="match status" value="1"/>
</dbReference>
<evidence type="ECO:0000256" key="7">
    <source>
        <dbReference type="ARBA" id="ARBA00034617"/>
    </source>
</evidence>
<feature type="binding site" evidence="10">
    <location>
        <begin position="62"/>
        <end position="69"/>
    </location>
    <ligand>
        <name>ATP</name>
        <dbReference type="ChEBI" id="CHEBI:30616"/>
    </ligand>
</feature>
<keyword evidence="2 10" id="KW-0547">Nucleotide-binding</keyword>
<name>A0A370FN27_9BURK</name>